<dbReference type="GO" id="GO:0007018">
    <property type="term" value="P:microtubule-based movement"/>
    <property type="evidence" value="ECO:0007669"/>
    <property type="project" value="InterPro"/>
</dbReference>
<proteinExistence type="inferred from homology"/>
<comment type="caution">
    <text evidence="11">The sequence shown here is derived from an EMBL/GenBank/DDBJ whole genome shotgun (WGS) entry which is preliminary data.</text>
</comment>
<evidence type="ECO:0000256" key="8">
    <source>
        <dbReference type="PROSITE-ProRule" id="PRU00283"/>
    </source>
</evidence>
<dbReference type="InterPro" id="IPR027417">
    <property type="entry name" value="P-loop_NTPase"/>
</dbReference>
<dbReference type="Gene3D" id="3.40.850.10">
    <property type="entry name" value="Kinesin motor domain"/>
    <property type="match status" value="1"/>
</dbReference>
<evidence type="ECO:0000256" key="9">
    <source>
        <dbReference type="SAM" id="SignalP"/>
    </source>
</evidence>
<dbReference type="InterPro" id="IPR036961">
    <property type="entry name" value="Kinesin_motor_dom_sf"/>
</dbReference>
<keyword evidence="2" id="KW-0493">Microtubule</keyword>
<keyword evidence="3" id="KW-0547">Nucleotide-binding</keyword>
<dbReference type="InterPro" id="IPR027640">
    <property type="entry name" value="Kinesin-like_fam"/>
</dbReference>
<feature type="non-terminal residue" evidence="11">
    <location>
        <position position="1"/>
    </location>
</feature>
<accession>A0A368GFV5</accession>
<dbReference type="PANTHER" id="PTHR47968">
    <property type="entry name" value="CENTROMERE PROTEIN E"/>
    <property type="match status" value="1"/>
</dbReference>
<dbReference type="GO" id="GO:0005874">
    <property type="term" value="C:microtubule"/>
    <property type="evidence" value="ECO:0007669"/>
    <property type="project" value="UniProtKB-KW"/>
</dbReference>
<keyword evidence="9" id="KW-0732">Signal</keyword>
<keyword evidence="7" id="KW-0206">Cytoskeleton</keyword>
<evidence type="ECO:0000259" key="10">
    <source>
        <dbReference type="PROSITE" id="PS50067"/>
    </source>
</evidence>
<dbReference type="SUPFAM" id="SSF52540">
    <property type="entry name" value="P-loop containing nucleoside triphosphate hydrolases"/>
    <property type="match status" value="1"/>
</dbReference>
<keyword evidence="7" id="KW-0963">Cytoplasm</keyword>
<feature type="chain" id="PRO_5016942431" evidence="9">
    <location>
        <begin position="18"/>
        <end position="219"/>
    </location>
</feature>
<comment type="subcellular location">
    <subcellularLocation>
        <location evidence="1">Cytoplasm</location>
        <location evidence="1">Cytoskeleton</location>
    </subcellularLocation>
</comment>
<dbReference type="PANTHER" id="PTHR47968:SF13">
    <property type="entry name" value="KINESIN-LIKE PROTEIN KIF19 ISOFORM X1"/>
    <property type="match status" value="1"/>
</dbReference>
<keyword evidence="5" id="KW-0175">Coiled coil</keyword>
<dbReference type="SMART" id="SM00129">
    <property type="entry name" value="KISc"/>
    <property type="match status" value="1"/>
</dbReference>
<dbReference type="AlphaFoldDB" id="A0A368GFV5"/>
<dbReference type="STRING" id="29170.A0A368GFV5"/>
<evidence type="ECO:0000256" key="4">
    <source>
        <dbReference type="ARBA" id="ARBA00022840"/>
    </source>
</evidence>
<protein>
    <submittedName>
        <fullName evidence="11">Kinesin motor domain protein</fullName>
    </submittedName>
</protein>
<dbReference type="PROSITE" id="PS50067">
    <property type="entry name" value="KINESIN_MOTOR_2"/>
    <property type="match status" value="1"/>
</dbReference>
<evidence type="ECO:0000256" key="5">
    <source>
        <dbReference type="ARBA" id="ARBA00023054"/>
    </source>
</evidence>
<dbReference type="GO" id="GO:0003777">
    <property type="term" value="F:microtubule motor activity"/>
    <property type="evidence" value="ECO:0007669"/>
    <property type="project" value="InterPro"/>
</dbReference>
<name>A0A368GFV5_ANCCA</name>
<feature type="domain" description="Kinesin motor" evidence="10">
    <location>
        <begin position="11"/>
        <end position="219"/>
    </location>
</feature>
<evidence type="ECO:0000256" key="7">
    <source>
        <dbReference type="ARBA" id="ARBA00023212"/>
    </source>
</evidence>
<organism evidence="11 12">
    <name type="scientific">Ancylostoma caninum</name>
    <name type="common">Dog hookworm</name>
    <dbReference type="NCBI Taxonomy" id="29170"/>
    <lineage>
        <taxon>Eukaryota</taxon>
        <taxon>Metazoa</taxon>
        <taxon>Ecdysozoa</taxon>
        <taxon>Nematoda</taxon>
        <taxon>Chromadorea</taxon>
        <taxon>Rhabditida</taxon>
        <taxon>Rhabditina</taxon>
        <taxon>Rhabditomorpha</taxon>
        <taxon>Strongyloidea</taxon>
        <taxon>Ancylostomatidae</taxon>
        <taxon>Ancylostomatinae</taxon>
        <taxon>Ancylostoma</taxon>
    </lineage>
</organism>
<dbReference type="EMBL" id="JOJR01000164">
    <property type="protein sequence ID" value="RCN43266.1"/>
    <property type="molecule type" value="Genomic_DNA"/>
</dbReference>
<evidence type="ECO:0000313" key="12">
    <source>
        <dbReference type="Proteomes" id="UP000252519"/>
    </source>
</evidence>
<dbReference type="Proteomes" id="UP000252519">
    <property type="component" value="Unassembled WGS sequence"/>
</dbReference>
<dbReference type="Pfam" id="PF00225">
    <property type="entry name" value="Kinesin"/>
    <property type="match status" value="1"/>
</dbReference>
<keyword evidence="6" id="KW-0505">Motor protein</keyword>
<feature type="signal peptide" evidence="9">
    <location>
        <begin position="1"/>
        <end position="17"/>
    </location>
</feature>
<sequence>LFGVVLLSDFLFKVVVRVRPLSSAEKEKRHFQCVFQLDKQRLLLVDPEKYENNILRQNRQHERQFSFDAAFGPNSSQMDIHKATTSPLVDSVVEGYNATVFAYGATGKLPRCSGKTFTMIGTKERPGLMSLLTQSLYQKINLDEYQVQLSYLEIYNEVIRDLLSPSAGVLDLMEDDKGNIRVPGLSTVRAPNLARHRVLKQCSTGLFTSAEEITAYKMI</sequence>
<dbReference type="OrthoDB" id="3176171at2759"/>
<evidence type="ECO:0000256" key="1">
    <source>
        <dbReference type="ARBA" id="ARBA00004245"/>
    </source>
</evidence>
<keyword evidence="12" id="KW-1185">Reference proteome</keyword>
<evidence type="ECO:0000256" key="2">
    <source>
        <dbReference type="ARBA" id="ARBA00022701"/>
    </source>
</evidence>
<dbReference type="InterPro" id="IPR001752">
    <property type="entry name" value="Kinesin_motor_dom"/>
</dbReference>
<evidence type="ECO:0000256" key="6">
    <source>
        <dbReference type="ARBA" id="ARBA00023175"/>
    </source>
</evidence>
<dbReference type="GO" id="GO:0008017">
    <property type="term" value="F:microtubule binding"/>
    <property type="evidence" value="ECO:0007669"/>
    <property type="project" value="InterPro"/>
</dbReference>
<comment type="similarity">
    <text evidence="8">Belongs to the TRAFAC class myosin-kinesin ATPase superfamily. Kinesin family.</text>
</comment>
<keyword evidence="4" id="KW-0067">ATP-binding</keyword>
<gene>
    <name evidence="11" type="ORF">ANCCAN_10765</name>
</gene>
<evidence type="ECO:0000313" key="11">
    <source>
        <dbReference type="EMBL" id="RCN43266.1"/>
    </source>
</evidence>
<comment type="caution">
    <text evidence="8">Lacks conserved residue(s) required for the propagation of feature annotation.</text>
</comment>
<reference evidence="11 12" key="1">
    <citation type="submission" date="2014-10" db="EMBL/GenBank/DDBJ databases">
        <title>Draft genome of the hookworm Ancylostoma caninum.</title>
        <authorList>
            <person name="Mitreva M."/>
        </authorList>
    </citation>
    <scope>NUCLEOTIDE SEQUENCE [LARGE SCALE GENOMIC DNA]</scope>
    <source>
        <strain evidence="11 12">Baltimore</strain>
    </source>
</reference>
<dbReference type="GO" id="GO:0005524">
    <property type="term" value="F:ATP binding"/>
    <property type="evidence" value="ECO:0007669"/>
    <property type="project" value="UniProtKB-KW"/>
</dbReference>
<evidence type="ECO:0000256" key="3">
    <source>
        <dbReference type="ARBA" id="ARBA00022741"/>
    </source>
</evidence>